<proteinExistence type="predicted"/>
<name>A0A0E9QUS9_ANGAN</name>
<sequence>MITLHTHTEDNTTYTYRGLHHIHIQRITLHTHAEDYTTYTYSGA</sequence>
<organism evidence="1">
    <name type="scientific">Anguilla anguilla</name>
    <name type="common">European freshwater eel</name>
    <name type="synonym">Muraena anguilla</name>
    <dbReference type="NCBI Taxonomy" id="7936"/>
    <lineage>
        <taxon>Eukaryota</taxon>
        <taxon>Metazoa</taxon>
        <taxon>Chordata</taxon>
        <taxon>Craniata</taxon>
        <taxon>Vertebrata</taxon>
        <taxon>Euteleostomi</taxon>
        <taxon>Actinopterygii</taxon>
        <taxon>Neopterygii</taxon>
        <taxon>Teleostei</taxon>
        <taxon>Anguilliformes</taxon>
        <taxon>Anguillidae</taxon>
        <taxon>Anguilla</taxon>
    </lineage>
</organism>
<evidence type="ECO:0000313" key="1">
    <source>
        <dbReference type="EMBL" id="JAH20202.1"/>
    </source>
</evidence>
<reference evidence="1" key="1">
    <citation type="submission" date="2014-11" db="EMBL/GenBank/DDBJ databases">
        <authorList>
            <person name="Amaro Gonzalez C."/>
        </authorList>
    </citation>
    <scope>NUCLEOTIDE SEQUENCE</scope>
</reference>
<dbReference type="EMBL" id="GBXM01098137">
    <property type="protein sequence ID" value="JAH10440.1"/>
    <property type="molecule type" value="Transcribed_RNA"/>
</dbReference>
<dbReference type="EMBL" id="GBXM01088375">
    <property type="protein sequence ID" value="JAH20202.1"/>
    <property type="molecule type" value="Transcribed_RNA"/>
</dbReference>
<reference evidence="1" key="2">
    <citation type="journal article" date="2015" name="Fish Shellfish Immunol.">
        <title>Early steps in the European eel (Anguilla anguilla)-Vibrio vulnificus interaction in the gills: Role of the RtxA13 toxin.</title>
        <authorList>
            <person name="Callol A."/>
            <person name="Pajuelo D."/>
            <person name="Ebbesson L."/>
            <person name="Teles M."/>
            <person name="MacKenzie S."/>
            <person name="Amaro C."/>
        </authorList>
    </citation>
    <scope>NUCLEOTIDE SEQUENCE</scope>
</reference>
<dbReference type="AlphaFoldDB" id="A0A0E9QUS9"/>
<accession>A0A0E9QUS9</accession>
<protein>
    <submittedName>
        <fullName evidence="1">Uncharacterized protein</fullName>
    </submittedName>
</protein>